<evidence type="ECO:0000256" key="2">
    <source>
        <dbReference type="SAM" id="MobiDB-lite"/>
    </source>
</evidence>
<keyword evidence="1" id="KW-0175">Coiled coil</keyword>
<evidence type="ECO:0000313" key="4">
    <source>
        <dbReference type="Proteomes" id="UP000051952"/>
    </source>
</evidence>
<reference evidence="4" key="1">
    <citation type="submission" date="2015-09" db="EMBL/GenBank/DDBJ databases">
        <authorList>
            <consortium name="Pathogen Informatics"/>
        </authorList>
    </citation>
    <scope>NUCLEOTIDE SEQUENCE [LARGE SCALE GENOMIC DNA]</scope>
    <source>
        <strain evidence="4">Lake Konstanz</strain>
    </source>
</reference>
<protein>
    <submittedName>
        <fullName evidence="3">Uncharacterized protein</fullName>
    </submittedName>
</protein>
<evidence type="ECO:0000256" key="1">
    <source>
        <dbReference type="SAM" id="Coils"/>
    </source>
</evidence>
<dbReference type="Proteomes" id="UP000051952">
    <property type="component" value="Unassembled WGS sequence"/>
</dbReference>
<proteinExistence type="predicted"/>
<dbReference type="VEuPathDB" id="TriTrypDB:BSAL_64345"/>
<accession>A0A0S4ISD0</accession>
<feature type="coiled-coil region" evidence="1">
    <location>
        <begin position="15"/>
        <end position="70"/>
    </location>
</feature>
<dbReference type="EMBL" id="CYKH01000375">
    <property type="protein sequence ID" value="CUF64273.1"/>
    <property type="molecule type" value="Genomic_DNA"/>
</dbReference>
<evidence type="ECO:0000313" key="3">
    <source>
        <dbReference type="EMBL" id="CUF64273.1"/>
    </source>
</evidence>
<name>A0A0S4ISD0_BODSA</name>
<organism evidence="3 4">
    <name type="scientific">Bodo saltans</name>
    <name type="common">Flagellated protozoan</name>
    <dbReference type="NCBI Taxonomy" id="75058"/>
    <lineage>
        <taxon>Eukaryota</taxon>
        <taxon>Discoba</taxon>
        <taxon>Euglenozoa</taxon>
        <taxon>Kinetoplastea</taxon>
        <taxon>Metakinetoplastina</taxon>
        <taxon>Eubodonida</taxon>
        <taxon>Bodonidae</taxon>
        <taxon>Bodo</taxon>
    </lineage>
</organism>
<dbReference type="AlphaFoldDB" id="A0A0S4ISD0"/>
<feature type="region of interest" description="Disordered" evidence="2">
    <location>
        <begin position="175"/>
        <end position="196"/>
    </location>
</feature>
<feature type="region of interest" description="Disordered" evidence="2">
    <location>
        <begin position="112"/>
        <end position="137"/>
    </location>
</feature>
<gene>
    <name evidence="3" type="ORF">BSAL_64345</name>
</gene>
<keyword evidence="4" id="KW-1185">Reference proteome</keyword>
<sequence length="315" mass="36273">MLSKLMQLFSGKEVSRTVDDELDEQRRELEKARVDIDKVKKQLRDGQHAINLLREKEEGLKSDIEKLLMEVHDPMMNREHDAEITGDSTSEWETIPFTLLDANATIQRISHEVEECSDDSSDTDKEEVEAVASNAVGNQSRKKKRLDFVALNEHSASSEEDDGDTDQQQTAVVEVSPSGVPPPMKKEVHSRPKPKRTVARLDQLREEDFVSMLEYRRWRSHFGRLQQEQVLRSYFAGKIMDDLRQRRETVESKLFERHCDLIHLQAFEEHAMRQLESYTMRGVPLADQPPSAVAYVVAPEDAPVISFEERTTTLK</sequence>
<feature type="compositionally biased region" description="Acidic residues" evidence="2">
    <location>
        <begin position="115"/>
        <end position="129"/>
    </location>
</feature>